<dbReference type="PROSITE" id="PS51656">
    <property type="entry name" value="4FE4S"/>
    <property type="match status" value="1"/>
</dbReference>
<proteinExistence type="predicted"/>
<keyword evidence="16" id="KW-1185">Reference proteome</keyword>
<dbReference type="PROSITE" id="PS00198">
    <property type="entry name" value="4FE4S_FER_1"/>
    <property type="match status" value="1"/>
</dbReference>
<keyword evidence="8" id="KW-0249">Electron transport</keyword>
<accession>A0ABS0ND82</accession>
<keyword evidence="6" id="KW-0677">Repeat</keyword>
<evidence type="ECO:0000256" key="2">
    <source>
        <dbReference type="ARBA" id="ARBA00022475"/>
    </source>
</evidence>
<dbReference type="InterPro" id="IPR017900">
    <property type="entry name" value="4Fe4S_Fe_S_CS"/>
</dbReference>
<feature type="domain" description="4Fe-4S" evidence="14">
    <location>
        <begin position="1"/>
        <end position="58"/>
    </location>
</feature>
<evidence type="ECO:0000256" key="3">
    <source>
        <dbReference type="ARBA" id="ARBA00022485"/>
    </source>
</evidence>
<keyword evidence="7" id="KW-1278">Translocase</keyword>
<sequence length="282" mass="30089">MPTASQIEALLPQTQCRQCGYDGCAPYAQAMARREAPINLCPPGGEIVMHELAALLHTPPLPLAQPEKADAKALAHIDEAACIGCTACIKACPVDAILGASKLMHTVLADECTGCGLCLPPCPVDCIDMRPVADPFLPRAGAAAQSADPRRAAADHAKQRHQQRIHRQQRLAAERQAHLAERAAAAQAAAPSPSPTAGPAKPAFNPADLIARAMASAQAQQSQRAVPANRENFRRQEIAAAQQQAAYRRALKNLRYGNEAEKAAARDYLRQRKAEEEAQSPS</sequence>
<dbReference type="InterPro" id="IPR050294">
    <property type="entry name" value="RnfB_subfamily"/>
</dbReference>
<dbReference type="InterPro" id="IPR007202">
    <property type="entry name" value="4Fe-4S_dom"/>
</dbReference>
<evidence type="ECO:0000313" key="16">
    <source>
        <dbReference type="Proteomes" id="UP000768471"/>
    </source>
</evidence>
<dbReference type="PANTHER" id="PTHR42859:SF3">
    <property type="entry name" value="ION-TRANSLOCATING OXIDOREDUCTASE COMPLEX SUBUNIT B"/>
    <property type="match status" value="1"/>
</dbReference>
<dbReference type="Gene3D" id="1.10.15.40">
    <property type="entry name" value="Electron transport complex subunit B, putative Fe-S cluster"/>
    <property type="match status" value="1"/>
</dbReference>
<evidence type="ECO:0000313" key="15">
    <source>
        <dbReference type="EMBL" id="MBH5330214.1"/>
    </source>
</evidence>
<feature type="domain" description="4Fe-4S ferredoxin-type" evidence="13">
    <location>
        <begin position="73"/>
        <end position="102"/>
    </location>
</feature>
<evidence type="ECO:0000256" key="11">
    <source>
        <dbReference type="ARBA" id="ARBA00023136"/>
    </source>
</evidence>
<evidence type="ECO:0000256" key="5">
    <source>
        <dbReference type="ARBA" id="ARBA00022723"/>
    </source>
</evidence>
<organism evidence="15 16">
    <name type="scientific">Eikenella glucosivorans</name>
    <dbReference type="NCBI Taxonomy" id="2766967"/>
    <lineage>
        <taxon>Bacteria</taxon>
        <taxon>Pseudomonadati</taxon>
        <taxon>Pseudomonadota</taxon>
        <taxon>Betaproteobacteria</taxon>
        <taxon>Neisseriales</taxon>
        <taxon>Neisseriaceae</taxon>
        <taxon>Eikenella</taxon>
    </lineage>
</organism>
<evidence type="ECO:0000259" key="13">
    <source>
        <dbReference type="PROSITE" id="PS51379"/>
    </source>
</evidence>
<keyword evidence="5" id="KW-0479">Metal-binding</keyword>
<dbReference type="EMBL" id="JACSGR010000008">
    <property type="protein sequence ID" value="MBH5330214.1"/>
    <property type="molecule type" value="Genomic_DNA"/>
</dbReference>
<keyword evidence="10" id="KW-0411">Iron-sulfur</keyword>
<dbReference type="RefSeq" id="WP_197904050.1">
    <property type="nucleotide sequence ID" value="NZ_JACSGR010000008.1"/>
</dbReference>
<keyword evidence="3" id="KW-0004">4Fe-4S</keyword>
<evidence type="ECO:0000256" key="12">
    <source>
        <dbReference type="SAM" id="MobiDB-lite"/>
    </source>
</evidence>
<keyword evidence="11" id="KW-0472">Membrane</keyword>
<dbReference type="NCBIfam" id="TIGR01944">
    <property type="entry name" value="rnfB"/>
    <property type="match status" value="1"/>
</dbReference>
<evidence type="ECO:0000256" key="7">
    <source>
        <dbReference type="ARBA" id="ARBA00022967"/>
    </source>
</evidence>
<keyword evidence="9" id="KW-0408">Iron</keyword>
<dbReference type="Pfam" id="PF14697">
    <property type="entry name" value="Fer4_21"/>
    <property type="match status" value="1"/>
</dbReference>
<evidence type="ECO:0000259" key="14">
    <source>
        <dbReference type="PROSITE" id="PS51656"/>
    </source>
</evidence>
<feature type="region of interest" description="Disordered" evidence="12">
    <location>
        <begin position="141"/>
        <end position="204"/>
    </location>
</feature>
<dbReference type="Gene3D" id="3.30.70.20">
    <property type="match status" value="1"/>
</dbReference>
<protein>
    <submittedName>
        <fullName evidence="15">RnfABCDGE type electron transport complex subunit B</fullName>
    </submittedName>
</protein>
<keyword evidence="2" id="KW-1003">Cell membrane</keyword>
<evidence type="ECO:0000256" key="1">
    <source>
        <dbReference type="ARBA" id="ARBA00022448"/>
    </source>
</evidence>
<name>A0ABS0ND82_9NEIS</name>
<reference evidence="15 16" key="1">
    <citation type="submission" date="2020-09" db="EMBL/GenBank/DDBJ databases">
        <title>Eikenella S3660 sp. nov., isolated from a throat swab.</title>
        <authorList>
            <person name="Buhl M."/>
        </authorList>
    </citation>
    <scope>NUCLEOTIDE SEQUENCE [LARGE SCALE GENOMIC DNA]</scope>
    <source>
        <strain evidence="15 16">S3360</strain>
    </source>
</reference>
<gene>
    <name evidence="15" type="ORF">H9Q10_11125</name>
</gene>
<feature type="compositionally biased region" description="Basic and acidic residues" evidence="12">
    <location>
        <begin position="148"/>
        <end position="157"/>
    </location>
</feature>
<dbReference type="InterPro" id="IPR010207">
    <property type="entry name" value="Elect_transpt_cplx_RnfB/RsxB"/>
</dbReference>
<keyword evidence="4" id="KW-0997">Cell inner membrane</keyword>
<evidence type="ECO:0000256" key="8">
    <source>
        <dbReference type="ARBA" id="ARBA00022982"/>
    </source>
</evidence>
<evidence type="ECO:0000256" key="10">
    <source>
        <dbReference type="ARBA" id="ARBA00023014"/>
    </source>
</evidence>
<feature type="domain" description="4Fe-4S ferredoxin-type" evidence="13">
    <location>
        <begin position="103"/>
        <end position="132"/>
    </location>
</feature>
<comment type="caution">
    <text evidence="15">The sequence shown here is derived from an EMBL/GenBank/DDBJ whole genome shotgun (WGS) entry which is preliminary data.</text>
</comment>
<keyword evidence="1" id="KW-0813">Transport</keyword>
<dbReference type="Proteomes" id="UP000768471">
    <property type="component" value="Unassembled WGS sequence"/>
</dbReference>
<dbReference type="Pfam" id="PF04060">
    <property type="entry name" value="FeS"/>
    <property type="match status" value="1"/>
</dbReference>
<dbReference type="PROSITE" id="PS51379">
    <property type="entry name" value="4FE4S_FER_2"/>
    <property type="match status" value="2"/>
</dbReference>
<evidence type="ECO:0000256" key="4">
    <source>
        <dbReference type="ARBA" id="ARBA00022519"/>
    </source>
</evidence>
<dbReference type="SUPFAM" id="SSF54862">
    <property type="entry name" value="4Fe-4S ferredoxins"/>
    <property type="match status" value="1"/>
</dbReference>
<dbReference type="PANTHER" id="PTHR42859">
    <property type="entry name" value="OXIDOREDUCTASE"/>
    <property type="match status" value="1"/>
</dbReference>
<feature type="compositionally biased region" description="Basic and acidic residues" evidence="12">
    <location>
        <begin position="172"/>
        <end position="181"/>
    </location>
</feature>
<dbReference type="InterPro" id="IPR017896">
    <property type="entry name" value="4Fe4S_Fe-S-bd"/>
</dbReference>
<feature type="compositionally biased region" description="Basic residues" evidence="12">
    <location>
        <begin position="158"/>
        <end position="169"/>
    </location>
</feature>
<evidence type="ECO:0000256" key="9">
    <source>
        <dbReference type="ARBA" id="ARBA00023004"/>
    </source>
</evidence>
<evidence type="ECO:0000256" key="6">
    <source>
        <dbReference type="ARBA" id="ARBA00022737"/>
    </source>
</evidence>